<evidence type="ECO:0000256" key="5">
    <source>
        <dbReference type="ARBA" id="ARBA00022982"/>
    </source>
</evidence>
<keyword evidence="11" id="KW-0676">Redox-active center</keyword>
<comment type="subcellular location">
    <subcellularLocation>
        <location evidence="1">Membrane</location>
        <topology evidence="1">Multi-pass membrane protein</topology>
    </subcellularLocation>
</comment>
<dbReference type="PANTHER" id="PTHR43469:SF1">
    <property type="entry name" value="SPBETA PROPHAGE-DERIVED DISULFIDE BOND FORMATION PROTEIN B"/>
    <property type="match status" value="1"/>
</dbReference>
<dbReference type="SUPFAM" id="SSF158442">
    <property type="entry name" value="DsbB-like"/>
    <property type="match status" value="1"/>
</dbReference>
<dbReference type="GO" id="GO:0015035">
    <property type="term" value="F:protein-disulfide reductase activity"/>
    <property type="evidence" value="ECO:0007669"/>
    <property type="project" value="InterPro"/>
</dbReference>
<feature type="transmembrane region" description="Helical" evidence="12">
    <location>
        <begin position="6"/>
        <end position="26"/>
    </location>
</feature>
<reference evidence="13 14" key="1">
    <citation type="submission" date="2020-05" db="EMBL/GenBank/DDBJ databases">
        <title>Halorubrum RHB-C sp.nov., an extremely halophilic archaeon isolated from solar salt farm.</title>
        <authorList>
            <person name="Ho H."/>
            <person name="Danganan R.E."/>
            <person name="Dedeles G.R."/>
            <person name="Kim S.-G."/>
        </authorList>
    </citation>
    <scope>NUCLEOTIDE SEQUENCE [LARGE SCALE GENOMIC DNA]</scope>
    <source>
        <strain evidence="13 14">RHB-C</strain>
        <plasmid evidence="14">phar02</plasmid>
    </source>
</reference>
<dbReference type="Proteomes" id="UP000505020">
    <property type="component" value="Plasmid pHAR02"/>
</dbReference>
<evidence type="ECO:0000256" key="1">
    <source>
        <dbReference type="ARBA" id="ARBA00004141"/>
    </source>
</evidence>
<keyword evidence="7" id="KW-0560">Oxidoreductase</keyword>
<evidence type="ECO:0000313" key="14">
    <source>
        <dbReference type="Proteomes" id="UP000505020"/>
    </source>
</evidence>
<name>A0A7D4BTQ6_9EURY</name>
<evidence type="ECO:0000256" key="6">
    <source>
        <dbReference type="ARBA" id="ARBA00022989"/>
    </source>
</evidence>
<keyword evidence="4 12" id="KW-0812">Transmembrane</keyword>
<accession>A0A7D4BTQ6</accession>
<proteinExistence type="inferred from homology"/>
<dbReference type="InterPro" id="IPR003752">
    <property type="entry name" value="DiS_bond_form_DsbB/BdbC"/>
</dbReference>
<keyword evidence="3" id="KW-0813">Transport</keyword>
<evidence type="ECO:0000256" key="7">
    <source>
        <dbReference type="ARBA" id="ARBA00023002"/>
    </source>
</evidence>
<evidence type="ECO:0000256" key="4">
    <source>
        <dbReference type="ARBA" id="ARBA00022692"/>
    </source>
</evidence>
<evidence type="ECO:0000256" key="8">
    <source>
        <dbReference type="ARBA" id="ARBA00023136"/>
    </source>
</evidence>
<sequence>MRIGKSISVAEIATIGIFWFSLGLGLRPCVLGWYQRILMNPLVIVLGVTAIRSHLSVWWTNIHLSVPSRVFSTYHPMVQAATTSCSYKSPCAAVR</sequence>
<keyword evidence="14" id="KW-1185">Reference proteome</keyword>
<keyword evidence="5" id="KW-0249">Electron transport</keyword>
<evidence type="ECO:0000256" key="3">
    <source>
        <dbReference type="ARBA" id="ARBA00022448"/>
    </source>
</evidence>
<keyword evidence="9" id="KW-1015">Disulfide bond</keyword>
<evidence type="ECO:0000256" key="9">
    <source>
        <dbReference type="ARBA" id="ARBA00023157"/>
    </source>
</evidence>
<dbReference type="GO" id="GO:0006457">
    <property type="term" value="P:protein folding"/>
    <property type="evidence" value="ECO:0007669"/>
    <property type="project" value="InterPro"/>
</dbReference>
<protein>
    <submittedName>
        <fullName evidence="13">Disulfide bond formation protein B</fullName>
    </submittedName>
</protein>
<evidence type="ECO:0000313" key="13">
    <source>
        <dbReference type="EMBL" id="QKG94540.1"/>
    </source>
</evidence>
<keyword evidence="6 12" id="KW-1133">Transmembrane helix</keyword>
<evidence type="ECO:0000256" key="11">
    <source>
        <dbReference type="ARBA" id="ARBA00023284"/>
    </source>
</evidence>
<dbReference type="EMBL" id="CP053943">
    <property type="protein sequence ID" value="QKG94540.1"/>
    <property type="molecule type" value="Genomic_DNA"/>
</dbReference>
<evidence type="ECO:0000256" key="2">
    <source>
        <dbReference type="ARBA" id="ARBA00007602"/>
    </source>
</evidence>
<dbReference type="PANTHER" id="PTHR43469">
    <property type="entry name" value="DISULFIDE FORMATION PROTEIN-RELATED"/>
    <property type="match status" value="1"/>
</dbReference>
<dbReference type="KEGG" id="hsai:HPS36_16455"/>
<dbReference type="GO" id="GO:0016020">
    <property type="term" value="C:membrane"/>
    <property type="evidence" value="ECO:0007669"/>
    <property type="project" value="UniProtKB-SubCell"/>
</dbReference>
<dbReference type="InterPro" id="IPR023380">
    <property type="entry name" value="DsbB-like_sf"/>
</dbReference>
<dbReference type="AlphaFoldDB" id="A0A7D4BTQ6"/>
<dbReference type="Pfam" id="PF02600">
    <property type="entry name" value="DsbB"/>
    <property type="match status" value="1"/>
</dbReference>
<geneLocation type="plasmid" evidence="14">
    <name>phar02</name>
</geneLocation>
<evidence type="ECO:0000256" key="12">
    <source>
        <dbReference type="SAM" id="Phobius"/>
    </source>
</evidence>
<dbReference type="Gene3D" id="1.20.1550.10">
    <property type="entry name" value="DsbB-like"/>
    <property type="match status" value="1"/>
</dbReference>
<organism evidence="13 14">
    <name type="scientific">Halorubrum salinarum</name>
    <dbReference type="NCBI Taxonomy" id="2739057"/>
    <lineage>
        <taxon>Archaea</taxon>
        <taxon>Methanobacteriati</taxon>
        <taxon>Methanobacteriota</taxon>
        <taxon>Stenosarchaea group</taxon>
        <taxon>Halobacteria</taxon>
        <taxon>Halobacteriales</taxon>
        <taxon>Haloferacaceae</taxon>
        <taxon>Halorubrum</taxon>
    </lineage>
</organism>
<keyword evidence="13" id="KW-0614">Plasmid</keyword>
<gene>
    <name evidence="13" type="ORF">HPS36_16455</name>
</gene>
<keyword evidence="8 12" id="KW-0472">Membrane</keyword>
<dbReference type="InterPro" id="IPR012187">
    <property type="entry name" value="Disulphide_bond_form_BdbC"/>
</dbReference>
<keyword evidence="10" id="KW-0143">Chaperone</keyword>
<evidence type="ECO:0000256" key="10">
    <source>
        <dbReference type="ARBA" id="ARBA00023186"/>
    </source>
</evidence>
<comment type="similarity">
    <text evidence="2">Belongs to the DsbB family. BdbC subfamily.</text>
</comment>